<evidence type="ECO:0000313" key="4">
    <source>
        <dbReference type="EMBL" id="KAJ8304973.1"/>
    </source>
</evidence>
<evidence type="ECO:0000256" key="2">
    <source>
        <dbReference type="SAM" id="Phobius"/>
    </source>
</evidence>
<dbReference type="InterPro" id="IPR036779">
    <property type="entry name" value="LysM_dom_sf"/>
</dbReference>
<keyword evidence="2" id="KW-1133">Transmembrane helix</keyword>
<dbReference type="Pfam" id="PF01476">
    <property type="entry name" value="LysM"/>
    <property type="match status" value="1"/>
</dbReference>
<dbReference type="CDD" id="cd00118">
    <property type="entry name" value="LysM"/>
    <property type="match status" value="1"/>
</dbReference>
<dbReference type="Proteomes" id="UP001217089">
    <property type="component" value="Unassembled WGS sequence"/>
</dbReference>
<dbReference type="InterPro" id="IPR018392">
    <property type="entry name" value="LysM"/>
</dbReference>
<name>A0ABQ9EI76_TEGGR</name>
<feature type="region of interest" description="Disordered" evidence="1">
    <location>
        <begin position="1"/>
        <end position="25"/>
    </location>
</feature>
<gene>
    <name evidence="4" type="ORF">KUTeg_018556</name>
</gene>
<accession>A0ABQ9EI76</accession>
<feature type="transmembrane region" description="Helical" evidence="2">
    <location>
        <begin position="259"/>
        <end position="283"/>
    </location>
</feature>
<proteinExistence type="predicted"/>
<dbReference type="InterPro" id="IPR045030">
    <property type="entry name" value="LYSM1-4"/>
</dbReference>
<reference evidence="4 5" key="1">
    <citation type="submission" date="2022-12" db="EMBL/GenBank/DDBJ databases">
        <title>Chromosome-level genome of Tegillarca granosa.</title>
        <authorList>
            <person name="Kim J."/>
        </authorList>
    </citation>
    <scope>NUCLEOTIDE SEQUENCE [LARGE SCALE GENOMIC DNA]</scope>
    <source>
        <strain evidence="4">Teg-2019</strain>
        <tissue evidence="4">Adductor muscle</tissue>
    </source>
</reference>
<evidence type="ECO:0000259" key="3">
    <source>
        <dbReference type="PROSITE" id="PS51782"/>
    </source>
</evidence>
<organism evidence="4 5">
    <name type="scientific">Tegillarca granosa</name>
    <name type="common">Malaysian cockle</name>
    <name type="synonym">Anadara granosa</name>
    <dbReference type="NCBI Taxonomy" id="220873"/>
    <lineage>
        <taxon>Eukaryota</taxon>
        <taxon>Metazoa</taxon>
        <taxon>Spiralia</taxon>
        <taxon>Lophotrochozoa</taxon>
        <taxon>Mollusca</taxon>
        <taxon>Bivalvia</taxon>
        <taxon>Autobranchia</taxon>
        <taxon>Pteriomorphia</taxon>
        <taxon>Arcoida</taxon>
        <taxon>Arcoidea</taxon>
        <taxon>Arcidae</taxon>
        <taxon>Tegillarca</taxon>
    </lineage>
</organism>
<sequence>MHSGMSRGYNRPTTRGSLVQKDKSEHYQVQNVKKSRVYVFGDADIQEDEIVEYEMSEVRSRKAPKQIENEDKEPLYFDREITEGDSLQGISLQYGCPVAELKRINNMMQDQDFFARRVIKVPIKKHSFLTELITQNENEKRQTKARSNGAAGFVDHDEEAEKETDQAFIETDNESNCDFSDPETQRLIIRTLSINDAFHSQSNEAKKFLKNMDKDLSEIRNSTRLNRSSLSEVVSVLTDRTIQPMQSRKTKVNWTDCGITWKSIIISFTVIGILVPLVIFLYYNYGKKS</sequence>
<keyword evidence="5" id="KW-1185">Reference proteome</keyword>
<dbReference type="EMBL" id="JARBDR010000903">
    <property type="protein sequence ID" value="KAJ8304973.1"/>
    <property type="molecule type" value="Genomic_DNA"/>
</dbReference>
<dbReference type="SMART" id="SM00257">
    <property type="entry name" value="LysM"/>
    <property type="match status" value="1"/>
</dbReference>
<evidence type="ECO:0000313" key="5">
    <source>
        <dbReference type="Proteomes" id="UP001217089"/>
    </source>
</evidence>
<dbReference type="PROSITE" id="PS51782">
    <property type="entry name" value="LYSM"/>
    <property type="match status" value="1"/>
</dbReference>
<keyword evidence="2" id="KW-0472">Membrane</keyword>
<protein>
    <recommendedName>
        <fullName evidence="3">LysM domain-containing protein</fullName>
    </recommendedName>
</protein>
<dbReference type="PANTHER" id="PTHR20932">
    <property type="entry name" value="LYSM AND PUTATIVE PEPTIDOGLYCAN-BINDING DOMAIN-CONTAINING PROTEIN"/>
    <property type="match status" value="1"/>
</dbReference>
<evidence type="ECO:0000256" key="1">
    <source>
        <dbReference type="SAM" id="MobiDB-lite"/>
    </source>
</evidence>
<feature type="region of interest" description="Disordered" evidence="1">
    <location>
        <begin position="137"/>
        <end position="164"/>
    </location>
</feature>
<dbReference type="Gene3D" id="3.10.350.10">
    <property type="entry name" value="LysM domain"/>
    <property type="match status" value="1"/>
</dbReference>
<dbReference type="PANTHER" id="PTHR20932:SF13">
    <property type="entry name" value="LD36653P"/>
    <property type="match status" value="1"/>
</dbReference>
<comment type="caution">
    <text evidence="4">The sequence shown here is derived from an EMBL/GenBank/DDBJ whole genome shotgun (WGS) entry which is preliminary data.</text>
</comment>
<feature type="domain" description="LysM" evidence="3">
    <location>
        <begin position="77"/>
        <end position="121"/>
    </location>
</feature>
<keyword evidence="2" id="KW-0812">Transmembrane</keyword>